<accession>A0A9W9BNB2</accession>
<dbReference type="OrthoDB" id="5080023at2759"/>
<dbReference type="EMBL" id="JAPEUR010000137">
    <property type="protein sequence ID" value="KAJ4318657.1"/>
    <property type="molecule type" value="Genomic_DNA"/>
</dbReference>
<proteinExistence type="predicted"/>
<reference evidence="1" key="1">
    <citation type="submission" date="2022-10" db="EMBL/GenBank/DDBJ databases">
        <title>Tapping the CABI collections for fungal endophytes: first genome assemblies for Collariella, Neodidymelliopsis, Ascochyta clinopodiicola, Didymella pomorum, Didymosphaeria variabile, Neocosmospora piperis and Neocucurbitaria cava.</title>
        <authorList>
            <person name="Hill R."/>
        </authorList>
    </citation>
    <scope>NUCLEOTIDE SEQUENCE</scope>
    <source>
        <strain evidence="1">IMI 366586</strain>
    </source>
</reference>
<keyword evidence="2" id="KW-1185">Reference proteome</keyword>
<organism evidence="1 2">
    <name type="scientific">Fusarium piperis</name>
    <dbReference type="NCBI Taxonomy" id="1435070"/>
    <lineage>
        <taxon>Eukaryota</taxon>
        <taxon>Fungi</taxon>
        <taxon>Dikarya</taxon>
        <taxon>Ascomycota</taxon>
        <taxon>Pezizomycotina</taxon>
        <taxon>Sordariomycetes</taxon>
        <taxon>Hypocreomycetidae</taxon>
        <taxon>Hypocreales</taxon>
        <taxon>Nectriaceae</taxon>
        <taxon>Fusarium</taxon>
        <taxon>Fusarium solani species complex</taxon>
    </lineage>
</organism>
<sequence length="66" mass="7447">MDNTQQPRSGPGIPDLPADFDYDKYAQEKVEIITVTMVECGKPRVVEYTVAETKNGEKCVIRKDTK</sequence>
<evidence type="ECO:0000313" key="2">
    <source>
        <dbReference type="Proteomes" id="UP001140502"/>
    </source>
</evidence>
<dbReference type="AlphaFoldDB" id="A0A9W9BNB2"/>
<protein>
    <submittedName>
        <fullName evidence="1">Uncharacterized protein</fullName>
    </submittedName>
</protein>
<comment type="caution">
    <text evidence="1">The sequence shown here is derived from an EMBL/GenBank/DDBJ whole genome shotgun (WGS) entry which is preliminary data.</text>
</comment>
<evidence type="ECO:0000313" key="1">
    <source>
        <dbReference type="EMBL" id="KAJ4318657.1"/>
    </source>
</evidence>
<dbReference type="Proteomes" id="UP001140502">
    <property type="component" value="Unassembled WGS sequence"/>
</dbReference>
<gene>
    <name evidence="1" type="ORF">N0V84_006745</name>
</gene>
<name>A0A9W9BNB2_9HYPO</name>